<feature type="transmembrane region" description="Helical" evidence="1">
    <location>
        <begin position="58"/>
        <end position="75"/>
    </location>
</feature>
<dbReference type="AlphaFoldDB" id="A0A0R1Z401"/>
<dbReference type="Proteomes" id="UP000051957">
    <property type="component" value="Unassembled WGS sequence"/>
</dbReference>
<feature type="transmembrane region" description="Helical" evidence="1">
    <location>
        <begin position="9"/>
        <end position="27"/>
    </location>
</feature>
<comment type="caution">
    <text evidence="2">The sequence shown here is derived from an EMBL/GenBank/DDBJ whole genome shotgun (WGS) entry which is preliminary data.</text>
</comment>
<organism evidence="2 3">
    <name type="scientific">Lentilactobacillus parabuchneri DSM 5707 = NBRC 107865</name>
    <dbReference type="NCBI Taxonomy" id="1423784"/>
    <lineage>
        <taxon>Bacteria</taxon>
        <taxon>Bacillati</taxon>
        <taxon>Bacillota</taxon>
        <taxon>Bacilli</taxon>
        <taxon>Lactobacillales</taxon>
        <taxon>Lactobacillaceae</taxon>
        <taxon>Lentilactobacillus</taxon>
    </lineage>
</organism>
<proteinExistence type="predicted"/>
<feature type="transmembrane region" description="Helical" evidence="1">
    <location>
        <begin position="81"/>
        <end position="101"/>
    </location>
</feature>
<feature type="transmembrane region" description="Helical" evidence="1">
    <location>
        <begin position="33"/>
        <end position="51"/>
    </location>
</feature>
<keyword evidence="1" id="KW-0812">Transmembrane</keyword>
<evidence type="ECO:0000313" key="2">
    <source>
        <dbReference type="EMBL" id="KRM46614.1"/>
    </source>
</evidence>
<evidence type="ECO:0000313" key="3">
    <source>
        <dbReference type="Proteomes" id="UP000051957"/>
    </source>
</evidence>
<accession>A0A0R1Z401</accession>
<dbReference type="PATRIC" id="fig|1423784.4.peg.1926"/>
<name>A0A0R1Z401_9LACO</name>
<keyword evidence="1" id="KW-1133">Transmembrane helix</keyword>
<dbReference type="EMBL" id="AZGK01000005">
    <property type="protein sequence ID" value="KRM46614.1"/>
    <property type="molecule type" value="Genomic_DNA"/>
</dbReference>
<protein>
    <submittedName>
        <fullName evidence="2">Uncharacterized protein</fullName>
    </submittedName>
</protein>
<gene>
    <name evidence="2" type="ORF">FC51_GL001883</name>
</gene>
<sequence>MMKVVSPKYLTYFLIIFVGLGIILNLVEHEPAIQDTQYGMLGIYGLAYVTSYLRMPRLNFYVIYFVLWMVVMRQTGSYYDWTSWIVFAFVAAFMTWVTDLIRTSYASWYDQPKKHKHPDDKTQ</sequence>
<keyword evidence="1" id="KW-0472">Membrane</keyword>
<evidence type="ECO:0000256" key="1">
    <source>
        <dbReference type="SAM" id="Phobius"/>
    </source>
</evidence>
<reference evidence="2 3" key="1">
    <citation type="journal article" date="2015" name="Genome Announc.">
        <title>Expanding the biotechnology potential of lactobacilli through comparative genomics of 213 strains and associated genera.</title>
        <authorList>
            <person name="Sun Z."/>
            <person name="Harris H.M."/>
            <person name="McCann A."/>
            <person name="Guo C."/>
            <person name="Argimon S."/>
            <person name="Zhang W."/>
            <person name="Yang X."/>
            <person name="Jeffery I.B."/>
            <person name="Cooney J.C."/>
            <person name="Kagawa T.F."/>
            <person name="Liu W."/>
            <person name="Song Y."/>
            <person name="Salvetti E."/>
            <person name="Wrobel A."/>
            <person name="Rasinkangas P."/>
            <person name="Parkhill J."/>
            <person name="Rea M.C."/>
            <person name="O'Sullivan O."/>
            <person name="Ritari J."/>
            <person name="Douillard F.P."/>
            <person name="Paul Ross R."/>
            <person name="Yang R."/>
            <person name="Briner A.E."/>
            <person name="Felis G.E."/>
            <person name="de Vos W.M."/>
            <person name="Barrangou R."/>
            <person name="Klaenhammer T.R."/>
            <person name="Caufield P.W."/>
            <person name="Cui Y."/>
            <person name="Zhang H."/>
            <person name="O'Toole P.W."/>
        </authorList>
    </citation>
    <scope>NUCLEOTIDE SEQUENCE [LARGE SCALE GENOMIC DNA]</scope>
    <source>
        <strain evidence="2 3">DSM 5707</strain>
    </source>
</reference>